<evidence type="ECO:0000313" key="2">
    <source>
        <dbReference type="EMBL" id="KAJ9542157.1"/>
    </source>
</evidence>
<sequence>MLVSCVQTKCGIDPSYGITNITYLYHGQVFELNSDETVYSFLAYAASVNRPATIFVSVYYPVVQQNHASTSGGVPETEDEGAEDEEDGDEEEESEEDDDDDDEYCFEENDYDAEVDENHVLHIRGVDPDEEVIPETHPESPPITSYAGKNDYFAQPPLLPDVDEEPIVEEEDFSYVRS</sequence>
<name>A0AA38SZR6_9ASTR</name>
<evidence type="ECO:0000313" key="3">
    <source>
        <dbReference type="Proteomes" id="UP001172457"/>
    </source>
</evidence>
<organism evidence="2 3">
    <name type="scientific">Centaurea solstitialis</name>
    <name type="common">yellow star-thistle</name>
    <dbReference type="NCBI Taxonomy" id="347529"/>
    <lineage>
        <taxon>Eukaryota</taxon>
        <taxon>Viridiplantae</taxon>
        <taxon>Streptophyta</taxon>
        <taxon>Embryophyta</taxon>
        <taxon>Tracheophyta</taxon>
        <taxon>Spermatophyta</taxon>
        <taxon>Magnoliopsida</taxon>
        <taxon>eudicotyledons</taxon>
        <taxon>Gunneridae</taxon>
        <taxon>Pentapetalae</taxon>
        <taxon>asterids</taxon>
        <taxon>campanulids</taxon>
        <taxon>Asterales</taxon>
        <taxon>Asteraceae</taxon>
        <taxon>Carduoideae</taxon>
        <taxon>Cardueae</taxon>
        <taxon>Centaureinae</taxon>
        <taxon>Centaurea</taxon>
    </lineage>
</organism>
<feature type="compositionally biased region" description="Basic and acidic residues" evidence="1">
    <location>
        <begin position="116"/>
        <end position="127"/>
    </location>
</feature>
<feature type="compositionally biased region" description="Acidic residues" evidence="1">
    <location>
        <begin position="76"/>
        <end position="115"/>
    </location>
</feature>
<dbReference type="AlphaFoldDB" id="A0AA38SZR6"/>
<comment type="caution">
    <text evidence="2">The sequence shown here is derived from an EMBL/GenBank/DDBJ whole genome shotgun (WGS) entry which is preliminary data.</text>
</comment>
<dbReference type="Proteomes" id="UP001172457">
    <property type="component" value="Chromosome 7"/>
</dbReference>
<accession>A0AA38SZR6</accession>
<dbReference type="EMBL" id="JARYMX010000007">
    <property type="protein sequence ID" value="KAJ9542157.1"/>
    <property type="molecule type" value="Genomic_DNA"/>
</dbReference>
<reference evidence="2" key="1">
    <citation type="submission" date="2023-03" db="EMBL/GenBank/DDBJ databases">
        <title>Chromosome-scale reference genome and RAD-based genetic map of yellow starthistle (Centaurea solstitialis) reveal putative structural variation and QTLs associated with invader traits.</title>
        <authorList>
            <person name="Reatini B."/>
            <person name="Cang F.A."/>
            <person name="Jiang Q."/>
            <person name="Mckibben M.T.W."/>
            <person name="Barker M.S."/>
            <person name="Rieseberg L.H."/>
            <person name="Dlugosch K.M."/>
        </authorList>
    </citation>
    <scope>NUCLEOTIDE SEQUENCE</scope>
    <source>
        <strain evidence="2">CAN-66</strain>
        <tissue evidence="2">Leaf</tissue>
    </source>
</reference>
<keyword evidence="3" id="KW-1185">Reference proteome</keyword>
<proteinExistence type="predicted"/>
<evidence type="ECO:0000256" key="1">
    <source>
        <dbReference type="SAM" id="MobiDB-lite"/>
    </source>
</evidence>
<gene>
    <name evidence="2" type="ORF">OSB04_028663</name>
</gene>
<feature type="region of interest" description="Disordered" evidence="1">
    <location>
        <begin position="67"/>
        <end position="163"/>
    </location>
</feature>
<protein>
    <submittedName>
        <fullName evidence="2">Uncharacterized protein</fullName>
    </submittedName>
</protein>